<evidence type="ECO:0000313" key="13">
    <source>
        <dbReference type="EMBL" id="KAB8292274.1"/>
    </source>
</evidence>
<dbReference type="SMART" id="SM01110">
    <property type="entry name" value="Cutinase"/>
    <property type="match status" value="1"/>
</dbReference>
<dbReference type="PROSITE" id="PS00155">
    <property type="entry name" value="CUTINASE_1"/>
    <property type="match status" value="1"/>
</dbReference>
<keyword evidence="6 12" id="KW-0732">Signal</keyword>
<keyword evidence="7 12" id="KW-0378">Hydrolase</keyword>
<evidence type="ECO:0000256" key="11">
    <source>
        <dbReference type="PIRSR" id="PIRSR611150-2"/>
    </source>
</evidence>
<dbReference type="PRINTS" id="PR00129">
    <property type="entry name" value="CUTINASE"/>
</dbReference>
<dbReference type="PANTHER" id="PTHR48250">
    <property type="entry name" value="CUTINASE 2-RELATED"/>
    <property type="match status" value="1"/>
</dbReference>
<evidence type="ECO:0000256" key="5">
    <source>
        <dbReference type="ARBA" id="ARBA00022525"/>
    </source>
</evidence>
<evidence type="ECO:0000256" key="6">
    <source>
        <dbReference type="ARBA" id="ARBA00022729"/>
    </source>
</evidence>
<dbReference type="AlphaFoldDB" id="A0A5N6JVH3"/>
<evidence type="ECO:0000256" key="8">
    <source>
        <dbReference type="ARBA" id="ARBA00023157"/>
    </source>
</evidence>
<keyword evidence="5 12" id="KW-0964">Secreted</keyword>
<accession>A0A5N6JVH3</accession>
<keyword evidence="8 11" id="KW-1015">Disulfide bond</keyword>
<keyword evidence="4 12" id="KW-0719">Serine esterase</keyword>
<feature type="active site" evidence="10">
    <location>
        <position position="169"/>
    </location>
</feature>
<reference evidence="13 14" key="1">
    <citation type="submission" date="2019-06" db="EMBL/GenBank/DDBJ databases">
        <title>Genome Sequence of the Brown Rot Fungal Pathogen Monilinia laxa.</title>
        <authorList>
            <person name="De Miccolis Angelini R.M."/>
            <person name="Landi L."/>
            <person name="Abate D."/>
            <person name="Pollastro S."/>
            <person name="Romanazzi G."/>
            <person name="Faretra F."/>
        </authorList>
    </citation>
    <scope>NUCLEOTIDE SEQUENCE [LARGE SCALE GENOMIC DNA]</scope>
    <source>
        <strain evidence="13 14">Mlax316</strain>
    </source>
</reference>
<dbReference type="InterPro" id="IPR043580">
    <property type="entry name" value="CUTINASE_1"/>
</dbReference>
<dbReference type="OrthoDB" id="2975078at2759"/>
<dbReference type="PANTHER" id="PTHR48250:SF1">
    <property type="entry name" value="CUTINASE"/>
    <property type="match status" value="1"/>
</dbReference>
<feature type="disulfide bond" evidence="11">
    <location>
        <begin position="31"/>
        <end position="106"/>
    </location>
</feature>
<dbReference type="GO" id="GO:0016052">
    <property type="term" value="P:carbohydrate catabolic process"/>
    <property type="evidence" value="ECO:0007669"/>
    <property type="project" value="TreeGrafter"/>
</dbReference>
<name>A0A5N6JVH3_MONLA</name>
<feature type="active site" description="Proton donor/acceptor" evidence="10">
    <location>
        <position position="182"/>
    </location>
</feature>
<evidence type="ECO:0000256" key="3">
    <source>
        <dbReference type="ARBA" id="ARBA00013095"/>
    </source>
</evidence>
<evidence type="ECO:0000256" key="4">
    <source>
        <dbReference type="ARBA" id="ARBA00022487"/>
    </source>
</evidence>
<dbReference type="Gene3D" id="3.40.50.1820">
    <property type="entry name" value="alpha/beta hydrolase"/>
    <property type="match status" value="1"/>
</dbReference>
<dbReference type="GO" id="GO:0050525">
    <property type="term" value="F:cutinase activity"/>
    <property type="evidence" value="ECO:0007669"/>
    <property type="project" value="UniProtKB-UniRule"/>
</dbReference>
<evidence type="ECO:0000256" key="9">
    <source>
        <dbReference type="ARBA" id="ARBA00034045"/>
    </source>
</evidence>
<dbReference type="InterPro" id="IPR000675">
    <property type="entry name" value="Cutinase/axe"/>
</dbReference>
<comment type="subcellular location">
    <subcellularLocation>
        <location evidence="1 12">Secreted</location>
    </subcellularLocation>
</comment>
<feature type="active site" description="Nucleophile" evidence="10">
    <location>
        <position position="117"/>
    </location>
</feature>
<comment type="similarity">
    <text evidence="2 12">Belongs to the cutinase family.</text>
</comment>
<evidence type="ECO:0000256" key="10">
    <source>
        <dbReference type="PIRSR" id="PIRSR611150-1"/>
    </source>
</evidence>
<sequence length="202" mass="20306">MKASAQQLLSLLLLPLSVIAAPAGEIEARACSAVTVIFARGTTETPTLGTVIGPQFLAALRSSFGANAVTMNGVPYAADVPGFLQGGDPTGSKVMANMVSSALSSCPETKLVISGYSQGGQLVHNAAKLLPAATTAKIAAAVIFGDPDNGSPVQGVPAAKTKIICHAGDNICQHGSMILMPHLTYGMDATAAAAFVKQVAGS</sequence>
<evidence type="ECO:0000256" key="7">
    <source>
        <dbReference type="ARBA" id="ARBA00022801"/>
    </source>
</evidence>
<dbReference type="GO" id="GO:0005576">
    <property type="term" value="C:extracellular region"/>
    <property type="evidence" value="ECO:0007669"/>
    <property type="project" value="UniProtKB-SubCell"/>
</dbReference>
<evidence type="ECO:0000256" key="2">
    <source>
        <dbReference type="ARBA" id="ARBA00007534"/>
    </source>
</evidence>
<keyword evidence="14" id="KW-1185">Reference proteome</keyword>
<feature type="signal peptide" evidence="12">
    <location>
        <begin position="1"/>
        <end position="20"/>
    </location>
</feature>
<evidence type="ECO:0000256" key="12">
    <source>
        <dbReference type="RuleBase" id="RU361263"/>
    </source>
</evidence>
<evidence type="ECO:0000256" key="1">
    <source>
        <dbReference type="ARBA" id="ARBA00004613"/>
    </source>
</evidence>
<dbReference type="EMBL" id="VIGI01000013">
    <property type="protein sequence ID" value="KAB8292274.1"/>
    <property type="molecule type" value="Genomic_DNA"/>
</dbReference>
<dbReference type="InterPro" id="IPR011150">
    <property type="entry name" value="Cutinase_monf"/>
</dbReference>
<feature type="disulfide bond" evidence="11">
    <location>
        <begin position="165"/>
        <end position="172"/>
    </location>
</feature>
<comment type="function">
    <text evidence="12">Catalyzes the hydrolysis of complex carboxylic polyesters found in the cell wall of plants. Degrades cutin, a macromolecule that forms the structure of the plant cuticle.</text>
</comment>
<protein>
    <recommendedName>
        <fullName evidence="3 12">Cutinase</fullName>
        <ecNumber evidence="3 12">3.1.1.74</ecNumber>
    </recommendedName>
</protein>
<dbReference type="EC" id="3.1.1.74" evidence="3 12"/>
<comment type="catalytic activity">
    <reaction evidence="9 12">
        <text>cutin + H2O = cutin monomers.</text>
        <dbReference type="EC" id="3.1.1.74"/>
    </reaction>
</comment>
<evidence type="ECO:0000313" key="14">
    <source>
        <dbReference type="Proteomes" id="UP000326757"/>
    </source>
</evidence>
<dbReference type="SUPFAM" id="SSF53474">
    <property type="entry name" value="alpha/beta-Hydrolases"/>
    <property type="match status" value="1"/>
</dbReference>
<dbReference type="Pfam" id="PF01083">
    <property type="entry name" value="Cutinase"/>
    <property type="match status" value="1"/>
</dbReference>
<feature type="chain" id="PRO_5031592862" description="Cutinase" evidence="12">
    <location>
        <begin position="21"/>
        <end position="202"/>
    </location>
</feature>
<dbReference type="Proteomes" id="UP000326757">
    <property type="component" value="Unassembled WGS sequence"/>
</dbReference>
<comment type="caution">
    <text evidence="13">The sequence shown here is derived from an EMBL/GenBank/DDBJ whole genome shotgun (WGS) entry which is preliminary data.</text>
</comment>
<organism evidence="13 14">
    <name type="scientific">Monilinia laxa</name>
    <name type="common">Brown rot fungus</name>
    <name type="synonym">Sclerotinia laxa</name>
    <dbReference type="NCBI Taxonomy" id="61186"/>
    <lineage>
        <taxon>Eukaryota</taxon>
        <taxon>Fungi</taxon>
        <taxon>Dikarya</taxon>
        <taxon>Ascomycota</taxon>
        <taxon>Pezizomycotina</taxon>
        <taxon>Leotiomycetes</taxon>
        <taxon>Helotiales</taxon>
        <taxon>Sclerotiniaceae</taxon>
        <taxon>Monilinia</taxon>
    </lineage>
</organism>
<proteinExistence type="inferred from homology"/>
<gene>
    <name evidence="13" type="ORF">EYC80_008016</name>
</gene>
<dbReference type="InterPro" id="IPR029058">
    <property type="entry name" value="AB_hydrolase_fold"/>
</dbReference>